<evidence type="ECO:0000259" key="2">
    <source>
        <dbReference type="SMART" id="SM00645"/>
    </source>
</evidence>
<dbReference type="InterPro" id="IPR000668">
    <property type="entry name" value="Peptidase_C1A_C"/>
</dbReference>
<dbReference type="SUPFAM" id="SSF54001">
    <property type="entry name" value="Cysteine proteinases"/>
    <property type="match status" value="1"/>
</dbReference>
<organism evidence="3 4">
    <name type="scientific">Bacillus cereus</name>
    <dbReference type="NCBI Taxonomy" id="1396"/>
    <lineage>
        <taxon>Bacteria</taxon>
        <taxon>Bacillati</taxon>
        <taxon>Bacillota</taxon>
        <taxon>Bacilli</taxon>
        <taxon>Bacillales</taxon>
        <taxon>Bacillaceae</taxon>
        <taxon>Bacillus</taxon>
        <taxon>Bacillus cereus group</taxon>
    </lineage>
</organism>
<dbReference type="InterPro" id="IPR036116">
    <property type="entry name" value="FN3_sf"/>
</dbReference>
<name>A0A9X6B5F4_BACCE</name>
<dbReference type="Gene3D" id="3.90.70.10">
    <property type="entry name" value="Cysteine proteinases"/>
    <property type="match status" value="1"/>
</dbReference>
<dbReference type="GO" id="GO:0006508">
    <property type="term" value="P:proteolysis"/>
    <property type="evidence" value="ECO:0007669"/>
    <property type="project" value="InterPro"/>
</dbReference>
<reference evidence="3 4" key="1">
    <citation type="submission" date="2017-01" db="EMBL/GenBank/DDBJ databases">
        <title>Bacillus cereus isolates.</title>
        <authorList>
            <person name="Beno S.M."/>
        </authorList>
    </citation>
    <scope>NUCLEOTIDE SEQUENCE [LARGE SCALE GENOMIC DNA]</scope>
    <source>
        <strain evidence="3 4">FSL K6-1030</strain>
    </source>
</reference>
<proteinExistence type="inferred from homology"/>
<dbReference type="Proteomes" id="UP000190641">
    <property type="component" value="Unassembled WGS sequence"/>
</dbReference>
<dbReference type="GO" id="GO:0008234">
    <property type="term" value="F:cysteine-type peptidase activity"/>
    <property type="evidence" value="ECO:0007669"/>
    <property type="project" value="InterPro"/>
</dbReference>
<dbReference type="InterPro" id="IPR013128">
    <property type="entry name" value="Peptidase_C1A"/>
</dbReference>
<dbReference type="CDD" id="cd02619">
    <property type="entry name" value="Peptidase_C1"/>
    <property type="match status" value="1"/>
</dbReference>
<comment type="similarity">
    <text evidence="1">Belongs to the peptidase C1 family.</text>
</comment>
<dbReference type="PANTHER" id="PTHR12411">
    <property type="entry name" value="CYSTEINE PROTEASE FAMILY C1-RELATED"/>
    <property type="match status" value="1"/>
</dbReference>
<accession>A0A9X6B5F4</accession>
<dbReference type="InterPro" id="IPR013783">
    <property type="entry name" value="Ig-like_fold"/>
</dbReference>
<dbReference type="Pfam" id="PF00112">
    <property type="entry name" value="Peptidase_C1"/>
    <property type="match status" value="1"/>
</dbReference>
<dbReference type="Gene3D" id="2.60.40.10">
    <property type="entry name" value="Immunoglobulins"/>
    <property type="match status" value="1"/>
</dbReference>
<feature type="domain" description="Peptidase C1A papain C-terminal" evidence="2">
    <location>
        <begin position="83"/>
        <end position="300"/>
    </location>
</feature>
<dbReference type="SMART" id="SM00645">
    <property type="entry name" value="Pept_C1"/>
    <property type="match status" value="1"/>
</dbReference>
<gene>
    <name evidence="3" type="ORF">BLX06_25780</name>
</gene>
<evidence type="ECO:0000313" key="4">
    <source>
        <dbReference type="Proteomes" id="UP000190641"/>
    </source>
</evidence>
<sequence length="396" mass="44533">MRYHASILLKIALVGIIGFLFGTTISAETEKPFQSNDFSTYGLGLKDNKVSEDIPEYTPSTYYLTKQEAAIQKQQGVSNPNILPNRINLREYFPEVRSQGKFGTCVPFATTALREYYIAKDAGARGTDITYLSPSYIYYPSGPKDGMYFESAFQILKQEGVPPETERLYDLNPENINQFKEPLTSLQQRNALPYKISSYQAIRQANMIADIKQALANQDPVLVGIHVYPNFDATPTSGVVPPVTEKKSRGGHALVVVGYDETNQWFILRNSWGTKFGDHGYAYMTYQTLLDMSNSVAYVIKPIQKQYPPFGVQITTANINSSEVKFNVSAKNVTAYDLYKNNQKIQTFTTNIITDLNIRPEQSYMYHLVAKNAIGETRSYPLSILTPSFIQIGKAN</sequence>
<evidence type="ECO:0000313" key="3">
    <source>
        <dbReference type="EMBL" id="OOR72279.1"/>
    </source>
</evidence>
<dbReference type="EMBL" id="MUAU01000129">
    <property type="protein sequence ID" value="OOR72279.1"/>
    <property type="molecule type" value="Genomic_DNA"/>
</dbReference>
<dbReference type="RefSeq" id="WP_078187333.1">
    <property type="nucleotide sequence ID" value="NZ_MUAU01000129.1"/>
</dbReference>
<evidence type="ECO:0000256" key="1">
    <source>
        <dbReference type="ARBA" id="ARBA00008455"/>
    </source>
</evidence>
<comment type="caution">
    <text evidence="3">The sequence shown here is derived from an EMBL/GenBank/DDBJ whole genome shotgun (WGS) entry which is preliminary data.</text>
</comment>
<dbReference type="InterPro" id="IPR038765">
    <property type="entry name" value="Papain-like_cys_pep_sf"/>
</dbReference>
<dbReference type="SUPFAM" id="SSF49265">
    <property type="entry name" value="Fibronectin type III"/>
    <property type="match status" value="1"/>
</dbReference>
<protein>
    <submittedName>
        <fullName evidence="3">Peptidase C1</fullName>
    </submittedName>
</protein>
<dbReference type="PROSITE" id="PS00639">
    <property type="entry name" value="THIOL_PROTEASE_HIS"/>
    <property type="match status" value="1"/>
</dbReference>
<dbReference type="InterPro" id="IPR025660">
    <property type="entry name" value="Pept_his_AS"/>
</dbReference>
<dbReference type="AlphaFoldDB" id="A0A9X6B5F4"/>